<dbReference type="EMBL" id="FN995097">
    <property type="protein sequence ID" value="CBN86727.1"/>
    <property type="molecule type" value="Genomic_DNA"/>
</dbReference>
<dbReference type="Proteomes" id="UP000008723">
    <property type="component" value="Chromosome"/>
</dbReference>
<dbReference type="CDD" id="cd17320">
    <property type="entry name" value="MFS_MdfA_MDR_like"/>
    <property type="match status" value="1"/>
</dbReference>
<dbReference type="PANTHER" id="PTHR23502">
    <property type="entry name" value="MAJOR FACILITATOR SUPERFAMILY"/>
    <property type="match status" value="1"/>
</dbReference>
<keyword evidence="6 8" id="KW-1133">Transmembrane helix</keyword>
<dbReference type="KEGG" id="nla:NLA_4870"/>
<dbReference type="GO" id="GO:0005886">
    <property type="term" value="C:plasma membrane"/>
    <property type="evidence" value="ECO:0007669"/>
    <property type="project" value="UniProtKB-SubCell"/>
</dbReference>
<dbReference type="NCBIfam" id="TIGR00710">
    <property type="entry name" value="efflux_Bcr_CflA"/>
    <property type="match status" value="1"/>
</dbReference>
<dbReference type="Pfam" id="PF07690">
    <property type="entry name" value="MFS_1"/>
    <property type="match status" value="1"/>
</dbReference>
<feature type="domain" description="Major facilitator superfamily (MFS) profile" evidence="9">
    <location>
        <begin position="65"/>
        <end position="452"/>
    </location>
</feature>
<feature type="transmembrane region" description="Helical" evidence="8">
    <location>
        <begin position="6"/>
        <end position="32"/>
    </location>
</feature>
<comment type="similarity">
    <text evidence="2 8">Belongs to the major facilitator superfamily. Bcr/CmlA family.</text>
</comment>
<evidence type="ECO:0000256" key="3">
    <source>
        <dbReference type="ARBA" id="ARBA00022448"/>
    </source>
</evidence>
<feature type="transmembrane region" description="Helical" evidence="8">
    <location>
        <begin position="363"/>
        <end position="380"/>
    </location>
</feature>
<feature type="transmembrane region" description="Helical" evidence="8">
    <location>
        <begin position="189"/>
        <end position="211"/>
    </location>
</feature>
<dbReference type="FunFam" id="1.20.1720.10:FF:000005">
    <property type="entry name" value="Bcr/CflA family efflux transporter"/>
    <property type="match status" value="1"/>
</dbReference>
<sequence>MPVFGFFIVSVCPVLPGVLLPPVCAGVLKFSVSAYCVFRRRAVCLRIGREFMPSAHYPEMNEKLMAVLMAMLVALMPFSIDAYLPAIPEMAQSLNADVHRIEQSLSLFMFGTAFGQVVGGSVSDIKGRKPVALAGLTVYCLAVAAIAFASSAEQLLNLRVVQAFGAGMTVVIVGAMVRDYYSGRKAAQMFALIGIILMVVPLAAPMAGAVLQSLGGWQAIFVFLAAYSLVLLALVQHFLPKPAAGGKIGRDVFGLVAGRFKRVLQTRAAMGYLFFQAFSFGSMFAFLTESSFVYRQLYRVTPHQYAWVFALNIITMMFFNRITAWRLKTGAHPQSILLWGIVVQFAANLSQLAAVLFWGLPPFWLLVACVMFSVGTQGLVGANTQACFMSYFKEEGGSANAVLGVFQSLIGAGVGMAATFLHNGSATVMAATMAASTSCGIALLWLCSRKAWKENEKSEYL</sequence>
<gene>
    <name evidence="10" type="ordered locus">NLA_4870</name>
</gene>
<dbReference type="eggNOG" id="COG2814">
    <property type="taxonomic scope" value="Bacteria"/>
</dbReference>
<name>E4ZBK0_NEIL0</name>
<evidence type="ECO:0000256" key="5">
    <source>
        <dbReference type="ARBA" id="ARBA00022692"/>
    </source>
</evidence>
<feature type="transmembrane region" description="Helical" evidence="8">
    <location>
        <begin position="217"/>
        <end position="239"/>
    </location>
</feature>
<evidence type="ECO:0000256" key="6">
    <source>
        <dbReference type="ARBA" id="ARBA00022989"/>
    </source>
</evidence>
<evidence type="ECO:0000259" key="9">
    <source>
        <dbReference type="PROSITE" id="PS50850"/>
    </source>
</evidence>
<dbReference type="SUPFAM" id="SSF103473">
    <property type="entry name" value="MFS general substrate transporter"/>
    <property type="match status" value="1"/>
</dbReference>
<comment type="caution">
    <text evidence="8">Lacks conserved residue(s) required for the propagation of feature annotation.</text>
</comment>
<dbReference type="PANTHER" id="PTHR23502:SF132">
    <property type="entry name" value="POLYAMINE TRANSPORTER 2-RELATED"/>
    <property type="match status" value="1"/>
</dbReference>
<dbReference type="InterPro" id="IPR036259">
    <property type="entry name" value="MFS_trans_sf"/>
</dbReference>
<protein>
    <recommendedName>
        <fullName evidence="8">Bcr/CflA family efflux transporter</fullName>
    </recommendedName>
</protein>
<feature type="transmembrane region" description="Helical" evidence="8">
    <location>
        <begin position="269"/>
        <end position="287"/>
    </location>
</feature>
<feature type="transmembrane region" description="Helical" evidence="8">
    <location>
        <begin position="427"/>
        <end position="447"/>
    </location>
</feature>
<dbReference type="GO" id="GO:0042910">
    <property type="term" value="F:xenobiotic transmembrane transporter activity"/>
    <property type="evidence" value="ECO:0007669"/>
    <property type="project" value="InterPro"/>
</dbReference>
<dbReference type="InterPro" id="IPR004812">
    <property type="entry name" value="Efflux_drug-R_Bcr/CmlA"/>
</dbReference>
<reference evidence="10 11" key="1">
    <citation type="journal article" date="2010" name="BMC Genomics">
        <title>Independent evolution of the core and accessory gene sets in the genus Neisseria: insights gained from the genome of Neisseria lactamica isolate 020-06.</title>
        <authorList>
            <person name="Bennett J.S."/>
            <person name="Bentley S.D."/>
            <person name="Vernikos G.S."/>
            <person name="Quail M.A."/>
            <person name="Cherevach I."/>
            <person name="White B."/>
            <person name="Parkhill J."/>
            <person name="Maiden M.C."/>
        </authorList>
    </citation>
    <scope>NUCLEOTIDE SEQUENCE [LARGE SCALE GENOMIC DNA]</scope>
    <source>
        <strain evidence="10 11">020-06</strain>
    </source>
</reference>
<evidence type="ECO:0000313" key="11">
    <source>
        <dbReference type="Proteomes" id="UP000008723"/>
    </source>
</evidence>
<accession>E4ZBK0</accession>
<feature type="transmembrane region" description="Helical" evidence="8">
    <location>
        <begin position="130"/>
        <end position="150"/>
    </location>
</feature>
<dbReference type="HOGENOM" id="CLU_001265_47_0_4"/>
<dbReference type="InterPro" id="IPR011701">
    <property type="entry name" value="MFS"/>
</dbReference>
<keyword evidence="3 8" id="KW-0813">Transport</keyword>
<proteinExistence type="inferred from homology"/>
<dbReference type="GO" id="GO:1990961">
    <property type="term" value="P:xenobiotic detoxification by transmembrane export across the plasma membrane"/>
    <property type="evidence" value="ECO:0007669"/>
    <property type="project" value="InterPro"/>
</dbReference>
<dbReference type="Gene3D" id="1.20.1720.10">
    <property type="entry name" value="Multidrug resistance protein D"/>
    <property type="match status" value="1"/>
</dbReference>
<evidence type="ECO:0000256" key="7">
    <source>
        <dbReference type="ARBA" id="ARBA00023136"/>
    </source>
</evidence>
<keyword evidence="4" id="KW-1003">Cell membrane</keyword>
<feature type="transmembrane region" description="Helical" evidence="8">
    <location>
        <begin position="104"/>
        <end position="123"/>
    </location>
</feature>
<feature type="transmembrane region" description="Helical" evidence="8">
    <location>
        <begin position="401"/>
        <end position="421"/>
    </location>
</feature>
<feature type="transmembrane region" description="Helical" evidence="8">
    <location>
        <begin position="307"/>
        <end position="324"/>
    </location>
</feature>
<evidence type="ECO:0000256" key="2">
    <source>
        <dbReference type="ARBA" id="ARBA00006236"/>
    </source>
</evidence>
<keyword evidence="8" id="KW-0997">Cell inner membrane</keyword>
<feature type="transmembrane region" description="Helical" evidence="8">
    <location>
        <begin position="156"/>
        <end position="177"/>
    </location>
</feature>
<keyword evidence="7 8" id="KW-0472">Membrane</keyword>
<feature type="transmembrane region" description="Helical" evidence="8">
    <location>
        <begin position="64"/>
        <end position="84"/>
    </location>
</feature>
<organism evidence="10 11">
    <name type="scientific">Neisseria lactamica (strain 020-06)</name>
    <dbReference type="NCBI Taxonomy" id="489653"/>
    <lineage>
        <taxon>Bacteria</taxon>
        <taxon>Pseudomonadati</taxon>
        <taxon>Pseudomonadota</taxon>
        <taxon>Betaproteobacteria</taxon>
        <taxon>Neisseriales</taxon>
        <taxon>Neisseriaceae</taxon>
        <taxon>Neisseria</taxon>
    </lineage>
</organism>
<evidence type="ECO:0000313" key="10">
    <source>
        <dbReference type="EMBL" id="CBN86727.1"/>
    </source>
</evidence>
<dbReference type="AlphaFoldDB" id="E4ZBK0"/>
<evidence type="ECO:0000256" key="1">
    <source>
        <dbReference type="ARBA" id="ARBA00004651"/>
    </source>
</evidence>
<keyword evidence="5 8" id="KW-0812">Transmembrane</keyword>
<feature type="transmembrane region" description="Helical" evidence="8">
    <location>
        <begin position="336"/>
        <end position="357"/>
    </location>
</feature>
<dbReference type="PROSITE" id="PS50850">
    <property type="entry name" value="MFS"/>
    <property type="match status" value="1"/>
</dbReference>
<comment type="subcellular location">
    <subcellularLocation>
        <location evidence="8">Cell inner membrane</location>
        <topology evidence="8">Multi-pass membrane protein</topology>
    </subcellularLocation>
    <subcellularLocation>
        <location evidence="1">Cell membrane</location>
        <topology evidence="1">Multi-pass membrane protein</topology>
    </subcellularLocation>
</comment>
<evidence type="ECO:0000256" key="4">
    <source>
        <dbReference type="ARBA" id="ARBA00022475"/>
    </source>
</evidence>
<dbReference type="InterPro" id="IPR020846">
    <property type="entry name" value="MFS_dom"/>
</dbReference>
<evidence type="ECO:0000256" key="8">
    <source>
        <dbReference type="RuleBase" id="RU365088"/>
    </source>
</evidence>